<dbReference type="EMBL" id="AM889285">
    <property type="protein sequence ID" value="CAP57525.1"/>
    <property type="molecule type" value="Genomic_DNA"/>
</dbReference>
<dbReference type="KEGG" id="gdi:GDI3582"/>
<protein>
    <submittedName>
        <fullName evidence="2">Uncharacterized protein</fullName>
    </submittedName>
</protein>
<evidence type="ECO:0000313" key="2">
    <source>
        <dbReference type="EMBL" id="CAP57525.1"/>
    </source>
</evidence>
<feature type="compositionally biased region" description="Basic and acidic residues" evidence="1">
    <location>
        <begin position="133"/>
        <end position="143"/>
    </location>
</feature>
<gene>
    <name evidence="2" type="ordered locus">GDI3582</name>
</gene>
<evidence type="ECO:0000313" key="3">
    <source>
        <dbReference type="Proteomes" id="UP000001176"/>
    </source>
</evidence>
<dbReference type="AlphaFoldDB" id="A9H6N8"/>
<dbReference type="Proteomes" id="UP000001176">
    <property type="component" value="Chromosome"/>
</dbReference>
<evidence type="ECO:0000256" key="1">
    <source>
        <dbReference type="SAM" id="MobiDB-lite"/>
    </source>
</evidence>
<reference evidence="2 3" key="1">
    <citation type="journal article" date="2009" name="BMC Genomics">
        <title>Complete genome sequence of the sugarcane nitrogen-fixing endophyte Gluconacetobacter diazotrophicus Pal5.</title>
        <authorList>
            <person name="Bertalan M."/>
            <person name="Albano R."/>
            <person name="Padua V."/>
            <person name="Rouws L."/>
            <person name="Rojas C."/>
            <person name="Hemerly A."/>
            <person name="Teixeira K."/>
            <person name="Schwab S."/>
            <person name="Araujo J."/>
            <person name="Oliveira A."/>
            <person name="Franca L."/>
            <person name="Magalhaes V."/>
            <person name="Alqueres S."/>
            <person name="Cardoso A."/>
            <person name="Almeida W."/>
            <person name="Loureiro M.M."/>
            <person name="Nogueira E."/>
            <person name="Cidade D."/>
            <person name="Oliveira D."/>
            <person name="Simao T."/>
            <person name="Macedo J."/>
            <person name="Valadao A."/>
            <person name="Dreschsel M."/>
            <person name="Freitas F."/>
            <person name="Vidal M."/>
            <person name="Guedes H."/>
            <person name="Rodrigues E."/>
            <person name="Meneses C."/>
            <person name="Brioso P."/>
            <person name="Pozzer L."/>
            <person name="Figueiredo D."/>
            <person name="Montano H."/>
            <person name="Junior J."/>
            <person name="Filho G."/>
            <person name="Flores V."/>
            <person name="Ferreira B."/>
            <person name="Branco A."/>
            <person name="Gonzalez P."/>
            <person name="Guillobel H."/>
            <person name="Lemos M."/>
            <person name="Seibel L."/>
            <person name="Macedo J."/>
            <person name="Alves-Ferreira M."/>
            <person name="Sachetto-Martins G."/>
            <person name="Coelho A."/>
            <person name="Santos E."/>
            <person name="Amaral G."/>
            <person name="Neves A."/>
            <person name="Pacheco A.B."/>
            <person name="Carvalho D."/>
            <person name="Lery L."/>
            <person name="Bisch P."/>
            <person name="Rossle S.C."/>
            <person name="Urmenyi T."/>
            <person name="Kruger W.V."/>
            <person name="Martins O."/>
            <person name="Baldani J.I."/>
            <person name="Ferreira P.C."/>
        </authorList>
    </citation>
    <scope>NUCLEOTIDE SEQUENCE [LARGE SCALE GENOMIC DNA]</scope>
    <source>
        <strain evidence="3">ATCC 49037 / DSM 5601 / CCUG 37298 / CIP 103539 / LMG 7603 / PAl5</strain>
    </source>
</reference>
<feature type="region of interest" description="Disordered" evidence="1">
    <location>
        <begin position="105"/>
        <end position="143"/>
    </location>
</feature>
<sequence length="143" mass="15782">MVPVTPIDMGGVTGVTDRLLCGPVIFSVFRVLHLAGSSRKPPAARQSESEVSSAEYRHFWGAPYLICPSSDPAGVHALARRRTRRRLPFFGCGLGYFARAQHHPYTRALDERPPQDIGPGSAERHRTKSGRTGRTEETRLSVD</sequence>
<organism evidence="2 3">
    <name type="scientific">Gluconacetobacter diazotrophicus (strain ATCC 49037 / DSM 5601 / CCUG 37298 / CIP 103539 / LMG 7603 / PAl5)</name>
    <dbReference type="NCBI Taxonomy" id="272568"/>
    <lineage>
        <taxon>Bacteria</taxon>
        <taxon>Pseudomonadati</taxon>
        <taxon>Pseudomonadota</taxon>
        <taxon>Alphaproteobacteria</taxon>
        <taxon>Acetobacterales</taxon>
        <taxon>Acetobacteraceae</taxon>
        <taxon>Gluconacetobacter</taxon>
    </lineage>
</organism>
<accession>A9H6N8</accession>
<keyword evidence="3" id="KW-1185">Reference proteome</keyword>
<proteinExistence type="predicted"/>
<name>A9H6N8_GLUDA</name>